<keyword evidence="1" id="KW-0175">Coiled coil</keyword>
<dbReference type="RefSeq" id="WP_206718631.1">
    <property type="nucleotide sequence ID" value="NZ_CP071091.1"/>
</dbReference>
<accession>A0ABX7NDW6</accession>
<feature type="coiled-coil region" evidence="1">
    <location>
        <begin position="172"/>
        <end position="199"/>
    </location>
</feature>
<evidence type="ECO:0000256" key="1">
    <source>
        <dbReference type="SAM" id="Coils"/>
    </source>
</evidence>
<keyword evidence="3" id="KW-1185">Reference proteome</keyword>
<sequence length="600" mass="65143">MDERIKCLSCHFDSTALDRVLLFGQVRSGANMPKCTVKSGCKTPSEKFEKQTCASCQTQWGVHPGCLTPETVCPNPRKAQANHLFRAAAPAHAAAAGAAGAAGAAAAGAPPFFTETAFSALKRRLAHEGSAGGICHGCRGGTLTEMMSALLQKQTNDAQSLNLFAVMELMRAHSYVESLAKLQASIDQLRKEDEVARKSLVRKKDGLQEDYELRRDDVKILQDLRSQTMENSPTIRMFLESHRPLGLRRSAKAASPATAPAAAAAAAAPAAAAAAAAAPAPSQVPPRAHEVVARMWARTARKSAHCVISNQYLEYYSPAIIASFHQVTNSDLYLLDSRDEDDIFNHCRWKVTNALRGGMDALAECLIRGAVGNVSLRYTEVMRGICQTLESNQDFPMRVAYALGTIRFKLAQMIRRFLPKQVQETPIISSQPPGQVGSPSLTSYSSGAGAAEPEVLKSLVGDCRTGAFEVGKQCEDCEETQGEDGLISRFLKPDQEPGASLRDLVREAYAGKGGVWMLTADFLRDGMDTLGKKYWEAKGNQQRWAAPLKNSQSAWLLFNLYYATCMLEAAYGLSPFRPVERPAMNPFVVRRRPAVGAAAR</sequence>
<gene>
    <name evidence="2" type="ORF">JY572_13475</name>
</gene>
<reference evidence="2 3" key="1">
    <citation type="submission" date="2021-02" db="EMBL/GenBank/DDBJ databases">
        <title>De Novo genome assembly of isolated myxobacteria.</title>
        <authorList>
            <person name="Stevens D.C."/>
        </authorList>
    </citation>
    <scope>NUCLEOTIDE SEQUENCE [LARGE SCALE GENOMIC DNA]</scope>
    <source>
        <strain evidence="2 3">SCHIC003</strain>
    </source>
</reference>
<name>A0ABX7NDW6_9BACT</name>
<evidence type="ECO:0000313" key="2">
    <source>
        <dbReference type="EMBL" id="QSQ16995.1"/>
    </source>
</evidence>
<proteinExistence type="predicted"/>
<protein>
    <submittedName>
        <fullName evidence="2">Uncharacterized protein</fullName>
    </submittedName>
</protein>
<dbReference type="EMBL" id="CP071091">
    <property type="protein sequence ID" value="QSQ16995.1"/>
    <property type="molecule type" value="Genomic_DNA"/>
</dbReference>
<evidence type="ECO:0000313" key="3">
    <source>
        <dbReference type="Proteomes" id="UP000663090"/>
    </source>
</evidence>
<dbReference type="Proteomes" id="UP000663090">
    <property type="component" value="Chromosome"/>
</dbReference>
<organism evidence="2 3">
    <name type="scientific">Myxococcus landrumensis</name>
    <dbReference type="NCBI Taxonomy" id="2813577"/>
    <lineage>
        <taxon>Bacteria</taxon>
        <taxon>Pseudomonadati</taxon>
        <taxon>Myxococcota</taxon>
        <taxon>Myxococcia</taxon>
        <taxon>Myxococcales</taxon>
        <taxon>Cystobacterineae</taxon>
        <taxon>Myxococcaceae</taxon>
        <taxon>Myxococcus</taxon>
    </lineage>
</organism>